<dbReference type="OrthoDB" id="1520656at2759"/>
<feature type="transmembrane region" description="Helical" evidence="9">
    <location>
        <begin position="430"/>
        <end position="446"/>
    </location>
</feature>
<dbReference type="GO" id="GO:0035673">
    <property type="term" value="F:oligopeptide transmembrane transporter activity"/>
    <property type="evidence" value="ECO:0007669"/>
    <property type="project" value="InterPro"/>
</dbReference>
<keyword evidence="6" id="KW-0653">Protein transport</keyword>
<comment type="similarity">
    <text evidence="2">Belongs to the oligopeptide OPT transporter (TC 2.A.67.1) family.</text>
</comment>
<dbReference type="PANTHER" id="PTHR22601">
    <property type="entry name" value="ISP4 LIKE PROTEIN"/>
    <property type="match status" value="1"/>
</dbReference>
<feature type="transmembrane region" description="Helical" evidence="9">
    <location>
        <begin position="296"/>
        <end position="319"/>
    </location>
</feature>
<dbReference type="InParanoid" id="A0A200RAQ1"/>
<evidence type="ECO:0000256" key="6">
    <source>
        <dbReference type="ARBA" id="ARBA00022927"/>
    </source>
</evidence>
<keyword evidence="7 9" id="KW-1133">Transmembrane helix</keyword>
<name>A0A200RAQ1_MACCD</name>
<dbReference type="EMBL" id="MVGT01000180">
    <property type="protein sequence ID" value="OVA19756.1"/>
    <property type="molecule type" value="Genomic_DNA"/>
</dbReference>
<evidence type="ECO:0000256" key="4">
    <source>
        <dbReference type="ARBA" id="ARBA00022692"/>
    </source>
</evidence>
<sequence length="801" mass="90537">MVTISNGLPAMNEHEPMRRFVGDETENETNDSPIEQVRLTVPITDDPTLPVITFRTWVLGPISCIIEAFTQQYFSYRQYGMSIPPQCFRMLHLPIGRFMAATLPTKPVRIPWTKWTLSMNPGPFNIKEHVLISVFTTSGLDNPFGLDLLMMSKIFYKKNMNIILCLLLTFTTQVSGYGFAGIFMKFLVDSPLMWWPLCLVDVAVFRALHEEELRPKGHLTRLQFLLLTAISSFAYSVVPNYFFPSIGALSVVCWIWKDSVLAQQIGSGRFGLGIGSVALDWIAMGGAIGNPLAIPTFAVVNLLIGFILFLYIVTPIAYWSNSYNAKRFPFSAYDLLDFDGQIYNTSRIVNERDLSFNQNEYREYSKIYMSTLSIYSYGFSFAVITSVLTDFLLSHGRDSWRQLKKAYKGKDQFSDVHNRLMKKYSSIPQWWFYMILVSTIGVSFYTSEGFGKQTQLPYWGVLLAYLMVFILILPFGVLQATTGQTMNVNEISQMIMGYVYPGKPLANLAFRAYGVSTMAHAHSFLSDFKLAHYMKIPPKSMFFIQVIGTILSTCTSFAAAFWLLSTVDNICDVNKLPVGSPRTCPDHRFYFSSNIIWGLVGPSRVFAPNGLYSGMYYFFGIGIVATLVAWIFSHRLFPKTKWIGLVNVPMILTAPTMFPTLGAVNYWSAFMVAIFFNYYVYRKYKGWWAKYNYLLAYALDMGVAFMFLLLSFTLQPNGIYGVQWWGLDVNDHCTLAQCPTAPGTSGSGEELAGGEAPSPAIDQWPKVAILIDACMSLIGIARTHLSRPPRLKLILIDLHVN</sequence>
<comment type="caution">
    <text evidence="10">The sequence shown here is derived from an EMBL/GenBank/DDBJ whole genome shotgun (WGS) entry which is preliminary data.</text>
</comment>
<comment type="subcellular location">
    <subcellularLocation>
        <location evidence="1">Membrane</location>
        <topology evidence="1">Multi-pass membrane protein</topology>
    </subcellularLocation>
</comment>
<evidence type="ECO:0000256" key="2">
    <source>
        <dbReference type="ARBA" id="ARBA00005484"/>
    </source>
</evidence>
<feature type="transmembrane region" description="Helical" evidence="9">
    <location>
        <begin position="270"/>
        <end position="289"/>
    </location>
</feature>
<feature type="transmembrane region" description="Helical" evidence="9">
    <location>
        <begin position="458"/>
        <end position="478"/>
    </location>
</feature>
<keyword evidence="5" id="KW-0571">Peptide transport</keyword>
<feature type="transmembrane region" description="Helical" evidence="9">
    <location>
        <begin position="614"/>
        <end position="633"/>
    </location>
</feature>
<evidence type="ECO:0000256" key="1">
    <source>
        <dbReference type="ARBA" id="ARBA00004141"/>
    </source>
</evidence>
<feature type="transmembrane region" description="Helical" evidence="9">
    <location>
        <begin position="664"/>
        <end position="681"/>
    </location>
</feature>
<dbReference type="InterPro" id="IPR004813">
    <property type="entry name" value="OPT"/>
</dbReference>
<keyword evidence="4 9" id="KW-0812">Transmembrane</keyword>
<proteinExistence type="inferred from homology"/>
<feature type="transmembrane region" description="Helical" evidence="9">
    <location>
        <begin position="693"/>
        <end position="714"/>
    </location>
</feature>
<dbReference type="GO" id="GO:0015031">
    <property type="term" value="P:protein transport"/>
    <property type="evidence" value="ECO:0007669"/>
    <property type="project" value="UniProtKB-KW"/>
</dbReference>
<dbReference type="InterPro" id="IPR004648">
    <property type="entry name" value="Oligpept_transpt"/>
</dbReference>
<keyword evidence="8 9" id="KW-0472">Membrane</keyword>
<feature type="transmembrane region" description="Helical" evidence="9">
    <location>
        <begin position="160"/>
        <end position="180"/>
    </location>
</feature>
<evidence type="ECO:0000256" key="9">
    <source>
        <dbReference type="SAM" id="Phobius"/>
    </source>
</evidence>
<accession>A0A200RAQ1</accession>
<dbReference type="GO" id="GO:0016020">
    <property type="term" value="C:membrane"/>
    <property type="evidence" value="ECO:0007669"/>
    <property type="project" value="UniProtKB-SubCell"/>
</dbReference>
<keyword evidence="11" id="KW-1185">Reference proteome</keyword>
<dbReference type="OMA" id="MIVEGNA"/>
<gene>
    <name evidence="10" type="ORF">BVC80_9059g82</name>
</gene>
<dbReference type="NCBIfam" id="TIGR00728">
    <property type="entry name" value="OPT_sfam"/>
    <property type="match status" value="1"/>
</dbReference>
<dbReference type="NCBIfam" id="TIGR00727">
    <property type="entry name" value="ISP4_OPT"/>
    <property type="match status" value="1"/>
</dbReference>
<evidence type="ECO:0000313" key="10">
    <source>
        <dbReference type="EMBL" id="OVA19756.1"/>
    </source>
</evidence>
<feature type="transmembrane region" description="Helical" evidence="9">
    <location>
        <begin position="374"/>
        <end position="393"/>
    </location>
</feature>
<evidence type="ECO:0000256" key="7">
    <source>
        <dbReference type="ARBA" id="ARBA00022989"/>
    </source>
</evidence>
<evidence type="ECO:0000313" key="11">
    <source>
        <dbReference type="Proteomes" id="UP000195402"/>
    </source>
</evidence>
<evidence type="ECO:0000256" key="8">
    <source>
        <dbReference type="ARBA" id="ARBA00023136"/>
    </source>
</evidence>
<feature type="transmembrane region" description="Helical" evidence="9">
    <location>
        <begin position="542"/>
        <end position="564"/>
    </location>
</feature>
<evidence type="ECO:0000256" key="5">
    <source>
        <dbReference type="ARBA" id="ARBA00022856"/>
    </source>
</evidence>
<dbReference type="Pfam" id="PF03169">
    <property type="entry name" value="OPT"/>
    <property type="match status" value="1"/>
</dbReference>
<keyword evidence="3" id="KW-0813">Transport</keyword>
<dbReference type="AlphaFoldDB" id="A0A200RAQ1"/>
<protein>
    <submittedName>
        <fullName evidence="10">Oligopeptide transporter</fullName>
    </submittedName>
</protein>
<reference evidence="10 11" key="1">
    <citation type="journal article" date="2017" name="Mol. Plant">
        <title>The Genome of Medicinal Plant Macleaya cordata Provides New Insights into Benzylisoquinoline Alkaloids Metabolism.</title>
        <authorList>
            <person name="Liu X."/>
            <person name="Liu Y."/>
            <person name="Huang P."/>
            <person name="Ma Y."/>
            <person name="Qing Z."/>
            <person name="Tang Q."/>
            <person name="Cao H."/>
            <person name="Cheng P."/>
            <person name="Zheng Y."/>
            <person name="Yuan Z."/>
            <person name="Zhou Y."/>
            <person name="Liu J."/>
            <person name="Tang Z."/>
            <person name="Zhuo Y."/>
            <person name="Zhang Y."/>
            <person name="Yu L."/>
            <person name="Huang J."/>
            <person name="Yang P."/>
            <person name="Peng Q."/>
            <person name="Zhang J."/>
            <person name="Jiang W."/>
            <person name="Zhang Z."/>
            <person name="Lin K."/>
            <person name="Ro D.K."/>
            <person name="Chen X."/>
            <person name="Xiong X."/>
            <person name="Shang Y."/>
            <person name="Huang S."/>
            <person name="Zeng J."/>
        </authorList>
    </citation>
    <scope>NUCLEOTIDE SEQUENCE [LARGE SCALE GENOMIC DNA]</scope>
    <source>
        <strain evidence="11">cv. BLH2017</strain>
        <tissue evidence="10">Root</tissue>
    </source>
</reference>
<dbReference type="Proteomes" id="UP000195402">
    <property type="component" value="Unassembled WGS sequence"/>
</dbReference>
<evidence type="ECO:0000256" key="3">
    <source>
        <dbReference type="ARBA" id="ARBA00022448"/>
    </source>
</evidence>
<organism evidence="10 11">
    <name type="scientific">Macleaya cordata</name>
    <name type="common">Five-seeded plume-poppy</name>
    <name type="synonym">Bocconia cordata</name>
    <dbReference type="NCBI Taxonomy" id="56857"/>
    <lineage>
        <taxon>Eukaryota</taxon>
        <taxon>Viridiplantae</taxon>
        <taxon>Streptophyta</taxon>
        <taxon>Embryophyta</taxon>
        <taxon>Tracheophyta</taxon>
        <taxon>Spermatophyta</taxon>
        <taxon>Magnoliopsida</taxon>
        <taxon>Ranunculales</taxon>
        <taxon>Papaveraceae</taxon>
        <taxon>Papaveroideae</taxon>
        <taxon>Macleaya</taxon>
    </lineage>
</organism>